<dbReference type="SUPFAM" id="SSF46565">
    <property type="entry name" value="Chaperone J-domain"/>
    <property type="match status" value="1"/>
</dbReference>
<sequence length="278" mass="32601">MVASTLPDCGEMDLDDEAFYEAVISASGMKDRQDCFRILGLTAGAGVEEIKTAYRRLARRWHPDKYDGHRDAHTVFQHVNEAYSVLTKKRSTHSYYPDEYKKSDLSQWLDQSWDWQSQRERQNWEKNGRTVVVRYLTYDGKWDVEEFKRNTKGLFYAHGVELGKLDISPTYLWWRFESGVAGFEMDALTGLARLYASDMRRLSNLGIRLNQRFEGIFEVVKDQEAAAETWNDRMRERARAEESTSSSQAVLMYPLSLTVVMRYPQMKRCIRSQRQVRQ</sequence>
<evidence type="ECO:0000313" key="2">
    <source>
        <dbReference type="EMBL" id="EEQ98938.1"/>
    </source>
</evidence>
<dbReference type="EMBL" id="GG686181">
    <property type="protein sequence ID" value="EEQ98938.1"/>
    <property type="molecule type" value="Genomic_DNA"/>
</dbReference>
<gene>
    <name evidence="2" type="ORF">Pmar_PMAR026120</name>
</gene>
<reference evidence="2 3" key="1">
    <citation type="submission" date="2008-07" db="EMBL/GenBank/DDBJ databases">
        <authorList>
            <person name="El-Sayed N."/>
            <person name="Caler E."/>
            <person name="Inman J."/>
            <person name="Amedeo P."/>
            <person name="Hass B."/>
            <person name="Wortman J."/>
        </authorList>
    </citation>
    <scope>NUCLEOTIDE SEQUENCE [LARGE SCALE GENOMIC DNA]</scope>
    <source>
        <strain evidence="3">ATCC 50983 / TXsc</strain>
    </source>
</reference>
<dbReference type="AlphaFoldDB" id="C5LWF2"/>
<dbReference type="PROSITE" id="PS50076">
    <property type="entry name" value="DNAJ_2"/>
    <property type="match status" value="1"/>
</dbReference>
<organism evidence="3">
    <name type="scientific">Perkinsus marinus (strain ATCC 50983 / TXsc)</name>
    <dbReference type="NCBI Taxonomy" id="423536"/>
    <lineage>
        <taxon>Eukaryota</taxon>
        <taxon>Sar</taxon>
        <taxon>Alveolata</taxon>
        <taxon>Perkinsozoa</taxon>
        <taxon>Perkinsea</taxon>
        <taxon>Perkinsida</taxon>
        <taxon>Perkinsidae</taxon>
        <taxon>Perkinsus</taxon>
    </lineage>
</organism>
<dbReference type="InterPro" id="IPR050817">
    <property type="entry name" value="DjlA_DnaK_co-chaperone"/>
</dbReference>
<dbReference type="OrthoDB" id="552049at2759"/>
<dbReference type="PRINTS" id="PR00625">
    <property type="entry name" value="JDOMAIN"/>
</dbReference>
<keyword evidence="3" id="KW-1185">Reference proteome</keyword>
<dbReference type="Pfam" id="PF00226">
    <property type="entry name" value="DnaJ"/>
    <property type="match status" value="1"/>
</dbReference>
<dbReference type="PANTHER" id="PTHR24074">
    <property type="entry name" value="CO-CHAPERONE PROTEIN DJLA"/>
    <property type="match status" value="1"/>
</dbReference>
<evidence type="ECO:0000313" key="3">
    <source>
        <dbReference type="Proteomes" id="UP000007800"/>
    </source>
</evidence>
<feature type="domain" description="J" evidence="1">
    <location>
        <begin position="34"/>
        <end position="101"/>
    </location>
</feature>
<dbReference type="RefSeq" id="XP_002766221.1">
    <property type="nucleotide sequence ID" value="XM_002766175.1"/>
</dbReference>
<dbReference type="Proteomes" id="UP000007800">
    <property type="component" value="Unassembled WGS sequence"/>
</dbReference>
<dbReference type="InterPro" id="IPR036869">
    <property type="entry name" value="J_dom_sf"/>
</dbReference>
<name>C5LWF2_PERM5</name>
<dbReference type="SMART" id="SM00271">
    <property type="entry name" value="DnaJ"/>
    <property type="match status" value="1"/>
</dbReference>
<proteinExistence type="predicted"/>
<accession>C5LWF2</accession>
<dbReference type="InParanoid" id="C5LWF2"/>
<protein>
    <recommendedName>
        <fullName evidence="1">J domain-containing protein</fullName>
    </recommendedName>
</protein>
<dbReference type="GeneID" id="9063233"/>
<dbReference type="CDD" id="cd06257">
    <property type="entry name" value="DnaJ"/>
    <property type="match status" value="1"/>
</dbReference>
<evidence type="ECO:0000259" key="1">
    <source>
        <dbReference type="PROSITE" id="PS50076"/>
    </source>
</evidence>
<dbReference type="Gene3D" id="1.10.287.110">
    <property type="entry name" value="DnaJ domain"/>
    <property type="match status" value="1"/>
</dbReference>
<dbReference type="InterPro" id="IPR001623">
    <property type="entry name" value="DnaJ_domain"/>
</dbReference>